<gene>
    <name evidence="2" type="ORF">E2C01_002820</name>
</gene>
<protein>
    <submittedName>
        <fullName evidence="2">Uncharacterized protein</fullName>
    </submittedName>
</protein>
<dbReference type="EMBL" id="VSRR010000105">
    <property type="protein sequence ID" value="MPC10189.1"/>
    <property type="molecule type" value="Genomic_DNA"/>
</dbReference>
<keyword evidence="3" id="KW-1185">Reference proteome</keyword>
<proteinExistence type="predicted"/>
<evidence type="ECO:0000256" key="1">
    <source>
        <dbReference type="SAM" id="MobiDB-lite"/>
    </source>
</evidence>
<feature type="region of interest" description="Disordered" evidence="1">
    <location>
        <begin position="58"/>
        <end position="93"/>
    </location>
</feature>
<evidence type="ECO:0000313" key="3">
    <source>
        <dbReference type="Proteomes" id="UP000324222"/>
    </source>
</evidence>
<accession>A0A5B7CKX8</accession>
<reference evidence="2 3" key="1">
    <citation type="submission" date="2019-05" db="EMBL/GenBank/DDBJ databases">
        <title>Another draft genome of Portunus trituberculatus and its Hox gene families provides insights of decapod evolution.</title>
        <authorList>
            <person name="Jeong J.-H."/>
            <person name="Song I."/>
            <person name="Kim S."/>
            <person name="Choi T."/>
            <person name="Kim D."/>
            <person name="Ryu S."/>
            <person name="Kim W."/>
        </authorList>
    </citation>
    <scope>NUCLEOTIDE SEQUENCE [LARGE SCALE GENOMIC DNA]</scope>
    <source>
        <tissue evidence="2">Muscle</tissue>
    </source>
</reference>
<dbReference type="AlphaFoldDB" id="A0A5B7CKX8"/>
<dbReference type="Proteomes" id="UP000324222">
    <property type="component" value="Unassembled WGS sequence"/>
</dbReference>
<organism evidence="2 3">
    <name type="scientific">Portunus trituberculatus</name>
    <name type="common">Swimming crab</name>
    <name type="synonym">Neptunus trituberculatus</name>
    <dbReference type="NCBI Taxonomy" id="210409"/>
    <lineage>
        <taxon>Eukaryota</taxon>
        <taxon>Metazoa</taxon>
        <taxon>Ecdysozoa</taxon>
        <taxon>Arthropoda</taxon>
        <taxon>Crustacea</taxon>
        <taxon>Multicrustacea</taxon>
        <taxon>Malacostraca</taxon>
        <taxon>Eumalacostraca</taxon>
        <taxon>Eucarida</taxon>
        <taxon>Decapoda</taxon>
        <taxon>Pleocyemata</taxon>
        <taxon>Brachyura</taxon>
        <taxon>Eubrachyura</taxon>
        <taxon>Portunoidea</taxon>
        <taxon>Portunidae</taxon>
        <taxon>Portuninae</taxon>
        <taxon>Portunus</taxon>
    </lineage>
</organism>
<feature type="compositionally biased region" description="Basic residues" evidence="1">
    <location>
        <begin position="76"/>
        <end position="85"/>
    </location>
</feature>
<sequence length="93" mass="10708">MQQNQELVSLARTPTLLSMISPEQQTTCERKKHYHNLRFSVYTIPTLHCTQRFHPLPETDPAVTAHAQPTLPASPHKQKHTHTHRDKPQLEIG</sequence>
<comment type="caution">
    <text evidence="2">The sequence shown here is derived from an EMBL/GenBank/DDBJ whole genome shotgun (WGS) entry which is preliminary data.</text>
</comment>
<evidence type="ECO:0000313" key="2">
    <source>
        <dbReference type="EMBL" id="MPC10189.1"/>
    </source>
</evidence>
<name>A0A5B7CKX8_PORTR</name>